<dbReference type="Pfam" id="PF00067">
    <property type="entry name" value="p450"/>
    <property type="match status" value="2"/>
</dbReference>
<accession>A0AAJ7WHY3</accession>
<dbReference type="InterPro" id="IPR036396">
    <property type="entry name" value="Cyt_P450_sf"/>
</dbReference>
<dbReference type="InterPro" id="IPR017972">
    <property type="entry name" value="Cyt_P450_CS"/>
</dbReference>
<evidence type="ECO:0000256" key="8">
    <source>
        <dbReference type="ARBA" id="ARBA00022824"/>
    </source>
</evidence>
<evidence type="ECO:0000256" key="15">
    <source>
        <dbReference type="RuleBase" id="RU000461"/>
    </source>
</evidence>
<dbReference type="InterPro" id="IPR002403">
    <property type="entry name" value="Cyt_P450_E_grp-IV"/>
</dbReference>
<keyword evidence="6 14" id="KW-0349">Heme</keyword>
<comment type="function">
    <text evidence="2">May be involved in the metabolism of insect hormones and in the breakdown of synthetic insecticides.</text>
</comment>
<dbReference type="PANTHER" id="PTHR24292:SF54">
    <property type="entry name" value="CYP9F3-RELATED"/>
    <property type="match status" value="1"/>
</dbReference>
<evidence type="ECO:0000256" key="14">
    <source>
        <dbReference type="PIRSR" id="PIRSR602403-1"/>
    </source>
</evidence>
<dbReference type="Proteomes" id="UP000694867">
    <property type="component" value="Unplaced"/>
</dbReference>
<dbReference type="PRINTS" id="PR00385">
    <property type="entry name" value="P450"/>
</dbReference>
<dbReference type="GO" id="GO:0005789">
    <property type="term" value="C:endoplasmic reticulum membrane"/>
    <property type="evidence" value="ECO:0007669"/>
    <property type="project" value="UniProtKB-SubCell"/>
</dbReference>
<keyword evidence="9" id="KW-0492">Microsome</keyword>
<comment type="subcellular location">
    <subcellularLocation>
        <location evidence="4">Endoplasmic reticulum membrane</location>
        <topology evidence="4">Peripheral membrane protein</topology>
    </subcellularLocation>
    <subcellularLocation>
        <location evidence="3">Microsome membrane</location>
        <topology evidence="3">Peripheral membrane protein</topology>
    </subcellularLocation>
</comment>
<name>A0AAJ7WHY3_9ACAR</name>
<proteinExistence type="inferred from homology"/>
<sequence>MLHYFAFAGLICLLNRRRHFSIHQRNKVPGPAPSLLFGNMWDIYMHGHITMVERWHKLYGPVVGYFFGSIPLINCSDPEYLKNILVKDFQNFSDRSVRESKRLTDDQITDMASSALLAGSGTTSTALSFTTKLLLRFPEVQERLRNELLAATDRGTKFDFDRMQKCAYMEAVILEVLRMYPPLLFFEARHTAQDYEMGDFTIAKGVEVYVSVRSLHYYEEIFADPYSFQPDRFLPENRTLAMSLAHQPFGAGPRNCIGKIFAMMAMKTTLAKLLTKYELTSHREPRNNAKLIPSQSRIFQKLDGPLLCKLKEI</sequence>
<comment type="similarity">
    <text evidence="5 15">Belongs to the cytochrome P450 family.</text>
</comment>
<evidence type="ECO:0000256" key="3">
    <source>
        <dbReference type="ARBA" id="ARBA00004174"/>
    </source>
</evidence>
<dbReference type="RefSeq" id="XP_028967620.1">
    <property type="nucleotide sequence ID" value="XM_029111787.1"/>
</dbReference>
<evidence type="ECO:0000256" key="7">
    <source>
        <dbReference type="ARBA" id="ARBA00022723"/>
    </source>
</evidence>
<evidence type="ECO:0000313" key="16">
    <source>
        <dbReference type="Proteomes" id="UP000694867"/>
    </source>
</evidence>
<keyword evidence="7 14" id="KW-0479">Metal-binding</keyword>
<evidence type="ECO:0000256" key="12">
    <source>
        <dbReference type="ARBA" id="ARBA00023033"/>
    </source>
</evidence>
<reference evidence="17" key="1">
    <citation type="submission" date="2025-08" db="UniProtKB">
        <authorList>
            <consortium name="RefSeq"/>
        </authorList>
    </citation>
    <scope>IDENTIFICATION</scope>
</reference>
<dbReference type="InterPro" id="IPR050476">
    <property type="entry name" value="Insect_CytP450_Detox"/>
</dbReference>
<gene>
    <name evidence="17" type="primary">LOC114828287</name>
</gene>
<evidence type="ECO:0000256" key="6">
    <source>
        <dbReference type="ARBA" id="ARBA00022617"/>
    </source>
</evidence>
<dbReference type="PANTHER" id="PTHR24292">
    <property type="entry name" value="CYTOCHROME P450"/>
    <property type="match status" value="1"/>
</dbReference>
<keyword evidence="16" id="KW-1185">Reference proteome</keyword>
<dbReference type="GO" id="GO:0016705">
    <property type="term" value="F:oxidoreductase activity, acting on paired donors, with incorporation or reduction of molecular oxygen"/>
    <property type="evidence" value="ECO:0007669"/>
    <property type="project" value="InterPro"/>
</dbReference>
<dbReference type="GO" id="GO:0020037">
    <property type="term" value="F:heme binding"/>
    <property type="evidence" value="ECO:0007669"/>
    <property type="project" value="InterPro"/>
</dbReference>
<evidence type="ECO:0000256" key="10">
    <source>
        <dbReference type="ARBA" id="ARBA00023002"/>
    </source>
</evidence>
<dbReference type="GO" id="GO:0005506">
    <property type="term" value="F:iron ion binding"/>
    <property type="evidence" value="ECO:0007669"/>
    <property type="project" value="InterPro"/>
</dbReference>
<organism evidence="16 17">
    <name type="scientific">Galendromus occidentalis</name>
    <name type="common">western predatory mite</name>
    <dbReference type="NCBI Taxonomy" id="34638"/>
    <lineage>
        <taxon>Eukaryota</taxon>
        <taxon>Metazoa</taxon>
        <taxon>Ecdysozoa</taxon>
        <taxon>Arthropoda</taxon>
        <taxon>Chelicerata</taxon>
        <taxon>Arachnida</taxon>
        <taxon>Acari</taxon>
        <taxon>Parasitiformes</taxon>
        <taxon>Mesostigmata</taxon>
        <taxon>Gamasina</taxon>
        <taxon>Phytoseioidea</taxon>
        <taxon>Phytoseiidae</taxon>
        <taxon>Typhlodrominae</taxon>
        <taxon>Galendromus</taxon>
    </lineage>
</organism>
<dbReference type="KEGG" id="goe:114828287"/>
<keyword evidence="10 15" id="KW-0560">Oxidoreductase</keyword>
<keyword evidence="12 15" id="KW-0503">Monooxygenase</keyword>
<feature type="binding site" description="axial binding residue" evidence="14">
    <location>
        <position position="256"/>
    </location>
    <ligand>
        <name>heme</name>
        <dbReference type="ChEBI" id="CHEBI:30413"/>
    </ligand>
    <ligandPart>
        <name>Fe</name>
        <dbReference type="ChEBI" id="CHEBI:18248"/>
    </ligandPart>
</feature>
<dbReference type="Gene3D" id="1.10.630.10">
    <property type="entry name" value="Cytochrome P450"/>
    <property type="match status" value="2"/>
</dbReference>
<evidence type="ECO:0000256" key="9">
    <source>
        <dbReference type="ARBA" id="ARBA00022848"/>
    </source>
</evidence>
<evidence type="ECO:0000256" key="11">
    <source>
        <dbReference type="ARBA" id="ARBA00023004"/>
    </source>
</evidence>
<dbReference type="GO" id="GO:0004497">
    <property type="term" value="F:monooxygenase activity"/>
    <property type="evidence" value="ECO:0007669"/>
    <property type="project" value="UniProtKB-KW"/>
</dbReference>
<evidence type="ECO:0000256" key="13">
    <source>
        <dbReference type="ARBA" id="ARBA00023136"/>
    </source>
</evidence>
<keyword evidence="8" id="KW-0256">Endoplasmic reticulum</keyword>
<dbReference type="InterPro" id="IPR001128">
    <property type="entry name" value="Cyt_P450"/>
</dbReference>
<evidence type="ECO:0000313" key="17">
    <source>
        <dbReference type="RefSeq" id="XP_028967620.1"/>
    </source>
</evidence>
<dbReference type="PROSITE" id="PS00086">
    <property type="entry name" value="CYTOCHROME_P450"/>
    <property type="match status" value="1"/>
</dbReference>
<keyword evidence="13" id="KW-0472">Membrane</keyword>
<dbReference type="PRINTS" id="PR00465">
    <property type="entry name" value="EP450IV"/>
</dbReference>
<comment type="cofactor">
    <cofactor evidence="1 14">
        <name>heme</name>
        <dbReference type="ChEBI" id="CHEBI:30413"/>
    </cofactor>
</comment>
<dbReference type="GeneID" id="114828287"/>
<evidence type="ECO:0000256" key="2">
    <source>
        <dbReference type="ARBA" id="ARBA00003690"/>
    </source>
</evidence>
<keyword evidence="11 14" id="KW-0408">Iron</keyword>
<protein>
    <submittedName>
        <fullName evidence="17">Cytochrome P450 3A31-like</fullName>
    </submittedName>
</protein>
<evidence type="ECO:0000256" key="5">
    <source>
        <dbReference type="ARBA" id="ARBA00010617"/>
    </source>
</evidence>
<dbReference type="AlphaFoldDB" id="A0AAJ7WHY3"/>
<evidence type="ECO:0000256" key="4">
    <source>
        <dbReference type="ARBA" id="ARBA00004406"/>
    </source>
</evidence>
<evidence type="ECO:0000256" key="1">
    <source>
        <dbReference type="ARBA" id="ARBA00001971"/>
    </source>
</evidence>
<dbReference type="SUPFAM" id="SSF48264">
    <property type="entry name" value="Cytochrome P450"/>
    <property type="match status" value="2"/>
</dbReference>